<dbReference type="InterPro" id="IPR020549">
    <property type="entry name" value="YbeY_CS"/>
</dbReference>
<dbReference type="InterPro" id="IPR023091">
    <property type="entry name" value="MetalPrtase_cat_dom_sf_prd"/>
</dbReference>
<proteinExistence type="inferred from homology"/>
<dbReference type="Proteomes" id="UP001548189">
    <property type="component" value="Unassembled WGS sequence"/>
</dbReference>
<dbReference type="Pfam" id="PF02130">
    <property type="entry name" value="YbeY"/>
    <property type="match status" value="1"/>
</dbReference>
<sequence length="157" mass="17773">MQNKIAMIIDVEIQNTLQSTQIPARNLIENWIKTALTMAEYSQPQVELTVRVVNKQESQSLNFQYRNKNNPTNILSFPFEAPPQIPCNLLGDLVICLDVVMAEAEEQKKLPENHWAHLIIHGTLHLLGYDHIDSEEAEVMEAIEIAALKSLGIANPY</sequence>
<dbReference type="InterPro" id="IPR002036">
    <property type="entry name" value="YbeY"/>
</dbReference>
<dbReference type="EMBL" id="JBEVCJ010000004">
    <property type="protein sequence ID" value="MET1254521.1"/>
    <property type="molecule type" value="Genomic_DNA"/>
</dbReference>
<dbReference type="HAMAP" id="MF_00009">
    <property type="entry name" value="Endoribonucl_YbeY"/>
    <property type="match status" value="1"/>
</dbReference>
<accession>A0ABV2BRE7</accession>
<dbReference type="PANTHER" id="PTHR46986:SF1">
    <property type="entry name" value="ENDORIBONUCLEASE YBEY, CHLOROPLASTIC"/>
    <property type="match status" value="1"/>
</dbReference>
<dbReference type="SUPFAM" id="SSF55486">
    <property type="entry name" value="Metalloproteases ('zincins'), catalytic domain"/>
    <property type="match status" value="1"/>
</dbReference>
<organism evidence="1 2">
    <name type="scientific">Aliikangiella maris</name>
    <dbReference type="NCBI Taxonomy" id="3162458"/>
    <lineage>
        <taxon>Bacteria</taxon>
        <taxon>Pseudomonadati</taxon>
        <taxon>Pseudomonadota</taxon>
        <taxon>Gammaproteobacteria</taxon>
        <taxon>Oceanospirillales</taxon>
        <taxon>Pleioneaceae</taxon>
        <taxon>Aliikangiella</taxon>
    </lineage>
</organism>
<dbReference type="NCBIfam" id="TIGR00043">
    <property type="entry name" value="rRNA maturation RNase YbeY"/>
    <property type="match status" value="1"/>
</dbReference>
<dbReference type="PANTHER" id="PTHR46986">
    <property type="entry name" value="ENDORIBONUCLEASE YBEY, CHLOROPLASTIC"/>
    <property type="match status" value="1"/>
</dbReference>
<comment type="caution">
    <text evidence="1">The sequence shown here is derived from an EMBL/GenBank/DDBJ whole genome shotgun (WGS) entry which is preliminary data.</text>
</comment>
<keyword evidence="2" id="KW-1185">Reference proteome</keyword>
<reference evidence="1 2" key="1">
    <citation type="submission" date="2024-06" db="EMBL/GenBank/DDBJ databases">
        <authorList>
            <person name="Li F."/>
        </authorList>
    </citation>
    <scope>NUCLEOTIDE SEQUENCE [LARGE SCALE GENOMIC DNA]</scope>
    <source>
        <strain evidence="1 2">GXAS 311</strain>
    </source>
</reference>
<dbReference type="PROSITE" id="PS01306">
    <property type="entry name" value="UPF0054"/>
    <property type="match status" value="1"/>
</dbReference>
<evidence type="ECO:0000313" key="2">
    <source>
        <dbReference type="Proteomes" id="UP001548189"/>
    </source>
</evidence>
<gene>
    <name evidence="1" type="primary">ybeY</name>
    <name evidence="1" type="ORF">ABVT43_05220</name>
</gene>
<name>A0ABV2BRE7_9GAMM</name>
<protein>
    <submittedName>
        <fullName evidence="1">rRNA maturation RNase YbeY</fullName>
    </submittedName>
</protein>
<evidence type="ECO:0000313" key="1">
    <source>
        <dbReference type="EMBL" id="MET1254521.1"/>
    </source>
</evidence>
<dbReference type="Gene3D" id="3.40.390.30">
    <property type="entry name" value="Metalloproteases ('zincins'), catalytic domain"/>
    <property type="match status" value="1"/>
</dbReference>